<feature type="chain" id="PRO_5037228439" evidence="1">
    <location>
        <begin position="23"/>
        <end position="219"/>
    </location>
</feature>
<protein>
    <submittedName>
        <fullName evidence="2">Uncharacterized protein</fullName>
    </submittedName>
</protein>
<evidence type="ECO:0000313" key="2">
    <source>
        <dbReference type="EMBL" id="GGZ13107.1"/>
    </source>
</evidence>
<reference evidence="2" key="2">
    <citation type="submission" date="2020-09" db="EMBL/GenBank/DDBJ databases">
        <authorList>
            <person name="Sun Q."/>
            <person name="Kim S."/>
        </authorList>
    </citation>
    <scope>NUCLEOTIDE SEQUENCE</scope>
    <source>
        <strain evidence="2">KCTC 12368</strain>
    </source>
</reference>
<dbReference type="EMBL" id="BMWX01000001">
    <property type="protein sequence ID" value="GGZ13107.1"/>
    <property type="molecule type" value="Genomic_DNA"/>
</dbReference>
<organism evidence="2 3">
    <name type="scientific">Echinicola pacifica</name>
    <dbReference type="NCBI Taxonomy" id="346377"/>
    <lineage>
        <taxon>Bacteria</taxon>
        <taxon>Pseudomonadati</taxon>
        <taxon>Bacteroidota</taxon>
        <taxon>Cytophagia</taxon>
        <taxon>Cytophagales</taxon>
        <taxon>Cyclobacteriaceae</taxon>
        <taxon>Echinicola</taxon>
    </lineage>
</organism>
<dbReference type="Proteomes" id="UP000619457">
    <property type="component" value="Unassembled WGS sequence"/>
</dbReference>
<gene>
    <name evidence="2" type="ORF">GCM10007049_01090</name>
</gene>
<name>A0A918UIQ3_9BACT</name>
<keyword evidence="1" id="KW-0732">Signal</keyword>
<dbReference type="RefSeq" id="WP_157492858.1">
    <property type="nucleotide sequence ID" value="NZ_BMWX01000001.1"/>
</dbReference>
<feature type="signal peptide" evidence="1">
    <location>
        <begin position="1"/>
        <end position="22"/>
    </location>
</feature>
<comment type="caution">
    <text evidence="2">The sequence shown here is derived from an EMBL/GenBank/DDBJ whole genome shotgun (WGS) entry which is preliminary data.</text>
</comment>
<accession>A0A918UIQ3</accession>
<proteinExistence type="predicted"/>
<keyword evidence="3" id="KW-1185">Reference proteome</keyword>
<dbReference type="AlphaFoldDB" id="A0A918UIQ3"/>
<evidence type="ECO:0000313" key="3">
    <source>
        <dbReference type="Proteomes" id="UP000619457"/>
    </source>
</evidence>
<reference evidence="2" key="1">
    <citation type="journal article" date="2014" name="Int. J. Syst. Evol. Microbiol.">
        <title>Complete genome sequence of Corynebacterium casei LMG S-19264T (=DSM 44701T), isolated from a smear-ripened cheese.</title>
        <authorList>
            <consortium name="US DOE Joint Genome Institute (JGI-PGF)"/>
            <person name="Walter F."/>
            <person name="Albersmeier A."/>
            <person name="Kalinowski J."/>
            <person name="Ruckert C."/>
        </authorList>
    </citation>
    <scope>NUCLEOTIDE SEQUENCE</scope>
    <source>
        <strain evidence="2">KCTC 12368</strain>
    </source>
</reference>
<evidence type="ECO:0000256" key="1">
    <source>
        <dbReference type="SAM" id="SignalP"/>
    </source>
</evidence>
<sequence>MKNIIILLFSLMAIGYSHAVMAHDPDISSLALVEQPNGGWMIQLNASMTAFQYEVRQAFGEDSYSSPEEFNQLLLDHLKENIRLQINGHKMALKNGMVNLGHATTVAFDLGQLPDGVEEIFIDNKAFENIYHSQVIFSLNKEGIDQSRFILNQANDYQMSLSLKDNQVLEATSSRADPWKLITVSLLALGLVGIFLRKTDFRQRIFPHKTGNQLETHPY</sequence>